<keyword evidence="1" id="KW-1133">Transmembrane helix</keyword>
<evidence type="ECO:0000259" key="2">
    <source>
        <dbReference type="Pfam" id="PF14378"/>
    </source>
</evidence>
<proteinExistence type="predicted"/>
<dbReference type="GO" id="GO:0016020">
    <property type="term" value="C:membrane"/>
    <property type="evidence" value="ECO:0007669"/>
    <property type="project" value="UniProtKB-SubCell"/>
</dbReference>
<keyword evidence="1" id="KW-0472">Membrane</keyword>
<feature type="transmembrane region" description="Helical" evidence="1">
    <location>
        <begin position="246"/>
        <end position="264"/>
    </location>
</feature>
<reference evidence="3" key="1">
    <citation type="journal article" date="2020" name="mSystems">
        <title>Genome- and Community-Level Interaction Insights into Carbon Utilization and Element Cycling Functions of Hydrothermarchaeota in Hydrothermal Sediment.</title>
        <authorList>
            <person name="Zhou Z."/>
            <person name="Liu Y."/>
            <person name="Xu W."/>
            <person name="Pan J."/>
            <person name="Luo Z.H."/>
            <person name="Li M."/>
        </authorList>
    </citation>
    <scope>NUCLEOTIDE SEQUENCE [LARGE SCALE GENOMIC DNA]</scope>
    <source>
        <strain evidence="3">SpSt-468</strain>
    </source>
</reference>
<evidence type="ECO:0000256" key="1">
    <source>
        <dbReference type="SAM" id="Phobius"/>
    </source>
</evidence>
<feature type="transmembrane region" description="Helical" evidence="1">
    <location>
        <begin position="54"/>
        <end position="77"/>
    </location>
</feature>
<feature type="domain" description="Inositolphosphotransferase Aur1/Ipt1" evidence="2">
    <location>
        <begin position="108"/>
        <end position="259"/>
    </location>
</feature>
<gene>
    <name evidence="3" type="ORF">ENS19_00775</name>
</gene>
<sequence>MDLKPGFEMFYYIYSLMEIHCRGNSIYHGGARQVGRVGGFEGLRVMDLRGYAKCVSINLILMLVVFYVVLNSIGYAWTGQLYPEGSGFRLDFLTGGLENQIPLVPEFVLFYVYLFYPFALITMLFFGFVECRRGHALGLALVFINAIALVVYVALPVSTYWWRQEYLGGQLATGFWADQVYSIWSSDTSFNCFPSLHAAVSTICFYAWHRYRVADPTFAKRLSEAAALFVAFGVILSTLFIKQHYVADEIAGIILALLVGRITFRKLWDGDDPKLNETREV</sequence>
<dbReference type="AlphaFoldDB" id="A0A7C3J1P2"/>
<feature type="transmembrane region" description="Helical" evidence="1">
    <location>
        <begin position="108"/>
        <end position="129"/>
    </location>
</feature>
<dbReference type="Pfam" id="PF14378">
    <property type="entry name" value="PAP2_3"/>
    <property type="match status" value="1"/>
</dbReference>
<dbReference type="EMBL" id="DSTX01000001">
    <property type="protein sequence ID" value="HFK19799.1"/>
    <property type="molecule type" value="Genomic_DNA"/>
</dbReference>
<name>A0A7C3J1P2_9CREN</name>
<organism evidence="3">
    <name type="scientific">Candidatus Methanomethylicus mesodigestus</name>
    <dbReference type="NCBI Taxonomy" id="1867258"/>
    <lineage>
        <taxon>Archaea</taxon>
        <taxon>Thermoproteota</taxon>
        <taxon>Methanosuratincolia</taxon>
        <taxon>Candidatus Methanomethylicales</taxon>
        <taxon>Candidatus Methanomethylicaceae</taxon>
        <taxon>Candidatus Methanomethylicus</taxon>
    </lineage>
</organism>
<feature type="transmembrane region" description="Helical" evidence="1">
    <location>
        <begin position="188"/>
        <end position="209"/>
    </location>
</feature>
<accession>A0A7C3J1P2</accession>
<dbReference type="InterPro" id="IPR026841">
    <property type="entry name" value="Aur1/Ipt1"/>
</dbReference>
<feature type="transmembrane region" description="Helical" evidence="1">
    <location>
        <begin position="221"/>
        <end position="240"/>
    </location>
</feature>
<protein>
    <submittedName>
        <fullName evidence="3">Phosphatase PAP2 family protein</fullName>
    </submittedName>
</protein>
<feature type="transmembrane region" description="Helical" evidence="1">
    <location>
        <begin position="136"/>
        <end position="155"/>
    </location>
</feature>
<comment type="caution">
    <text evidence="3">The sequence shown here is derived from an EMBL/GenBank/DDBJ whole genome shotgun (WGS) entry which is preliminary data.</text>
</comment>
<evidence type="ECO:0000313" key="3">
    <source>
        <dbReference type="EMBL" id="HFK19799.1"/>
    </source>
</evidence>
<dbReference type="SUPFAM" id="SSF48317">
    <property type="entry name" value="Acid phosphatase/Vanadium-dependent haloperoxidase"/>
    <property type="match status" value="1"/>
</dbReference>
<dbReference type="InterPro" id="IPR036938">
    <property type="entry name" value="PAP2/HPO_sf"/>
</dbReference>
<keyword evidence="1" id="KW-0812">Transmembrane</keyword>